<evidence type="ECO:0000313" key="1">
    <source>
        <dbReference type="EMBL" id="WFD33988.1"/>
    </source>
</evidence>
<organism evidence="1 2">
    <name type="scientific">Malassezia cuniculi</name>
    <dbReference type="NCBI Taxonomy" id="948313"/>
    <lineage>
        <taxon>Eukaryota</taxon>
        <taxon>Fungi</taxon>
        <taxon>Dikarya</taxon>
        <taxon>Basidiomycota</taxon>
        <taxon>Ustilaginomycotina</taxon>
        <taxon>Malasseziomycetes</taxon>
        <taxon>Malasseziales</taxon>
        <taxon>Malasseziaceae</taxon>
        <taxon>Malassezia</taxon>
    </lineage>
</organism>
<gene>
    <name evidence="1" type="ORF">MCUN1_000816</name>
</gene>
<reference evidence="1" key="1">
    <citation type="submission" date="2023-03" db="EMBL/GenBank/DDBJ databases">
        <title>Mating type loci evolution in Malassezia.</title>
        <authorList>
            <person name="Coelho M.A."/>
        </authorList>
    </citation>
    <scope>NUCLEOTIDE SEQUENCE</scope>
    <source>
        <strain evidence="1">CBS 11721</strain>
    </source>
</reference>
<dbReference type="Proteomes" id="UP001219933">
    <property type="component" value="Chromosome 1"/>
</dbReference>
<evidence type="ECO:0000313" key="2">
    <source>
        <dbReference type="Proteomes" id="UP001219933"/>
    </source>
</evidence>
<sequence>MRLGARAAPTPMVGRMVFAPRLPPQMAVQVRRFTPTPTAARGAMTQVFTRPLIDFVLIISRVARITIGSVLAVAAITFGVWEGTHQYVEYSAMRKAARTPAGTDDEYGWVTQASLDLLGSSGNGTDARLGIFGRHLVRSAWIAENWGGGVTPSALFGRDTVDQDVSNHGLVLAENFLTSALSIAESRNISVPESIDIDESTAIDPTAVQLEAWHAAVCERLATRTSLSKAVSLYEKLYDAAIKVRSMSHAAAFATRLGSVHALLGHKDASDSWINRAIYASGTEAVNVILKKGILSEAPLATRSLISTLETQARIQAISATSRSELESALNASVNTARIAHNQEVASTSDSSRLHNIWMQQEEALLSVYIGETLYALQKEKPTLLERLMWKRHPTPSIIGGTSRGAKGVALSVEWLEHARDTAANATASLGDFSSNSSLSVSANHIMLRAKAVQEEAQRLLDLLK</sequence>
<proteinExistence type="predicted"/>
<accession>A0AAF0J596</accession>
<dbReference type="AlphaFoldDB" id="A0AAF0J596"/>
<protein>
    <submittedName>
        <fullName evidence="1">Uncharacterized protein</fullName>
    </submittedName>
</protein>
<name>A0AAF0J596_9BASI</name>
<dbReference type="EMBL" id="CP119877">
    <property type="protein sequence ID" value="WFD33988.1"/>
    <property type="molecule type" value="Genomic_DNA"/>
</dbReference>
<keyword evidence="2" id="KW-1185">Reference proteome</keyword>